<evidence type="ECO:0000256" key="3">
    <source>
        <dbReference type="ARBA" id="ARBA00022840"/>
    </source>
</evidence>
<dbReference type="AlphaFoldDB" id="A0A8S1IZP6"/>
<feature type="compositionally biased region" description="Gly residues" evidence="5">
    <location>
        <begin position="485"/>
        <end position="502"/>
    </location>
</feature>
<evidence type="ECO:0000256" key="5">
    <source>
        <dbReference type="SAM" id="MobiDB-lite"/>
    </source>
</evidence>
<dbReference type="PROSITE" id="PS51192">
    <property type="entry name" value="HELICASE_ATP_BIND_1"/>
    <property type="match status" value="1"/>
</dbReference>
<protein>
    <recommendedName>
        <fullName evidence="4">ATP-dependent RNA helicase</fullName>
        <ecNumber evidence="4">3.6.4.13</ecNumber>
    </recommendedName>
</protein>
<gene>
    <name evidence="7" type="ORF">OSTQU699_LOCUS4415</name>
</gene>
<dbReference type="InterPro" id="IPR014001">
    <property type="entry name" value="Helicase_ATP-bd"/>
</dbReference>
<feature type="domain" description="Helicase ATP-binding" evidence="6">
    <location>
        <begin position="241"/>
        <end position="427"/>
    </location>
</feature>
<dbReference type="EMBL" id="CAJHUC010000948">
    <property type="protein sequence ID" value="CAD7699056.1"/>
    <property type="molecule type" value="Genomic_DNA"/>
</dbReference>
<dbReference type="Gene3D" id="3.40.50.300">
    <property type="entry name" value="P-loop containing nucleotide triphosphate hydrolases"/>
    <property type="match status" value="1"/>
</dbReference>
<evidence type="ECO:0000256" key="1">
    <source>
        <dbReference type="ARBA" id="ARBA00022741"/>
    </source>
</evidence>
<dbReference type="GO" id="GO:0003724">
    <property type="term" value="F:RNA helicase activity"/>
    <property type="evidence" value="ECO:0007669"/>
    <property type="project" value="UniProtKB-EC"/>
</dbReference>
<evidence type="ECO:0000313" key="8">
    <source>
        <dbReference type="Proteomes" id="UP000708148"/>
    </source>
</evidence>
<evidence type="ECO:0000256" key="4">
    <source>
        <dbReference type="RuleBase" id="RU365068"/>
    </source>
</evidence>
<feature type="compositionally biased region" description="Basic residues" evidence="5">
    <location>
        <begin position="52"/>
        <end position="71"/>
    </location>
</feature>
<sequence>MEDDGMILNLVWNGEDRETDDDAQEAPPAVMKGHGRKRVSVIPGDEELPPAKKSKVDKRAGKRSGKERRVPRGMVTDAINGPGDLGDAVGNGVAYEGLGKQEKPMARAQVAGRRERAAKGATVGAEGAREFVNRHVVQPEEAADVASAVAQMLALDKKYVGDEYFTSEKKCKLKAVKKGQTSKGEGGPRRKSAAERFAGWEHRPCKEAAKDWGDLGLADSLSCHLKACGFKAPQKLQSAAIPAVLSGRDVLMAAGPGAGKTLAYLAPIVHDLQAQEPRISRGEGTHAVVLCPSREACSAVGDVLAVLLKRYHWLTGGHFTGTDNRGHEKARLRKGTTVVVATVSRLLDHMENTAAFRVNELRWLVIDQCGRQLDSRLDAKVRIAQRRLQEGLESAGNPRQRMVVATGWLHQKLPRFVSWALQSPICVGVRPEAREGERCVFLEAEGGMGIVVDDGPAAGKSGMAGMSRKARRQIGMSGASKVWGERGGGQRGRGAGKGWAGR</sequence>
<dbReference type="OrthoDB" id="422663at2759"/>
<dbReference type="Pfam" id="PF00270">
    <property type="entry name" value="DEAD"/>
    <property type="match status" value="1"/>
</dbReference>
<dbReference type="InterPro" id="IPR027417">
    <property type="entry name" value="P-loop_NTPase"/>
</dbReference>
<name>A0A8S1IZP6_9CHLO</name>
<comment type="catalytic activity">
    <reaction evidence="4">
        <text>ATP + H2O = ADP + phosphate + H(+)</text>
        <dbReference type="Rhea" id="RHEA:13065"/>
        <dbReference type="ChEBI" id="CHEBI:15377"/>
        <dbReference type="ChEBI" id="CHEBI:15378"/>
        <dbReference type="ChEBI" id="CHEBI:30616"/>
        <dbReference type="ChEBI" id="CHEBI:43474"/>
        <dbReference type="ChEBI" id="CHEBI:456216"/>
        <dbReference type="EC" id="3.6.4.13"/>
    </reaction>
</comment>
<keyword evidence="4" id="KW-0347">Helicase</keyword>
<keyword evidence="1 4" id="KW-0547">Nucleotide-binding</keyword>
<comment type="domain">
    <text evidence="4">The Q motif is unique to and characteristic of the DEAD box family of RNA helicases and controls ATP binding and hydrolysis.</text>
</comment>
<keyword evidence="4" id="KW-0694">RNA-binding</keyword>
<dbReference type="GO" id="GO:0016787">
    <property type="term" value="F:hydrolase activity"/>
    <property type="evidence" value="ECO:0007669"/>
    <property type="project" value="UniProtKB-KW"/>
</dbReference>
<evidence type="ECO:0000259" key="6">
    <source>
        <dbReference type="PROSITE" id="PS51192"/>
    </source>
</evidence>
<dbReference type="SUPFAM" id="SSF52540">
    <property type="entry name" value="P-loop containing nucleoside triphosphate hydrolases"/>
    <property type="match status" value="1"/>
</dbReference>
<dbReference type="GO" id="GO:0003723">
    <property type="term" value="F:RNA binding"/>
    <property type="evidence" value="ECO:0007669"/>
    <property type="project" value="UniProtKB-UniRule"/>
</dbReference>
<dbReference type="InterPro" id="IPR011545">
    <property type="entry name" value="DEAD/DEAH_box_helicase_dom"/>
</dbReference>
<feature type="region of interest" description="Disordered" evidence="5">
    <location>
        <begin position="474"/>
        <end position="502"/>
    </location>
</feature>
<keyword evidence="2 4" id="KW-0378">Hydrolase</keyword>
<accession>A0A8S1IZP6</accession>
<comment type="similarity">
    <text evidence="4">Belongs to the DEAD box helicase family.</text>
</comment>
<evidence type="ECO:0000256" key="2">
    <source>
        <dbReference type="ARBA" id="ARBA00022801"/>
    </source>
</evidence>
<proteinExistence type="inferred from homology"/>
<dbReference type="PANTHER" id="PTHR24031">
    <property type="entry name" value="RNA HELICASE"/>
    <property type="match status" value="1"/>
</dbReference>
<dbReference type="GO" id="GO:0005524">
    <property type="term" value="F:ATP binding"/>
    <property type="evidence" value="ECO:0007669"/>
    <property type="project" value="UniProtKB-UniRule"/>
</dbReference>
<dbReference type="EC" id="3.6.4.13" evidence="4"/>
<keyword evidence="8" id="KW-1185">Reference proteome</keyword>
<keyword evidence="3 4" id="KW-0067">ATP-binding</keyword>
<reference evidence="7" key="1">
    <citation type="submission" date="2020-12" db="EMBL/GenBank/DDBJ databases">
        <authorList>
            <person name="Iha C."/>
        </authorList>
    </citation>
    <scope>NUCLEOTIDE SEQUENCE</scope>
</reference>
<feature type="region of interest" description="Disordered" evidence="5">
    <location>
        <begin position="1"/>
        <end position="87"/>
    </location>
</feature>
<evidence type="ECO:0000313" key="7">
    <source>
        <dbReference type="EMBL" id="CAD7699056.1"/>
    </source>
</evidence>
<dbReference type="Proteomes" id="UP000708148">
    <property type="component" value="Unassembled WGS sequence"/>
</dbReference>
<organism evidence="7 8">
    <name type="scientific">Ostreobium quekettii</name>
    <dbReference type="NCBI Taxonomy" id="121088"/>
    <lineage>
        <taxon>Eukaryota</taxon>
        <taxon>Viridiplantae</taxon>
        <taxon>Chlorophyta</taxon>
        <taxon>core chlorophytes</taxon>
        <taxon>Ulvophyceae</taxon>
        <taxon>TCBD clade</taxon>
        <taxon>Bryopsidales</taxon>
        <taxon>Ostreobineae</taxon>
        <taxon>Ostreobiaceae</taxon>
        <taxon>Ostreobium</taxon>
    </lineage>
</organism>
<comment type="function">
    <text evidence="4">RNA helicase.</text>
</comment>
<comment type="caution">
    <text evidence="7">The sequence shown here is derived from an EMBL/GenBank/DDBJ whole genome shotgun (WGS) entry which is preliminary data.</text>
</comment>
<dbReference type="SMART" id="SM00487">
    <property type="entry name" value="DEXDc"/>
    <property type="match status" value="1"/>
</dbReference>